<accession>A0A177IVY2</accession>
<dbReference type="OMA" id="WARMATN"/>
<evidence type="ECO:0000313" key="2">
    <source>
        <dbReference type="Proteomes" id="UP000469949"/>
    </source>
</evidence>
<dbReference type="EMBL" id="WEKV01000018">
    <property type="protein sequence ID" value="KAB7783060.1"/>
    <property type="molecule type" value="Genomic_DNA"/>
</dbReference>
<dbReference type="Proteomes" id="UP000469949">
    <property type="component" value="Unassembled WGS sequence"/>
</dbReference>
<proteinExistence type="predicted"/>
<sequence length="90" mass="9499">MFAAWWKLGFDTTLLAFEAQSVIALRMAKLAAGGTAAQAEAQRMVSEKVLAAGEAAMQLATGASHGAVVAGYRRKVRANHRRLSRGAKGI</sequence>
<dbReference type="AlphaFoldDB" id="A0A177IVY2"/>
<gene>
    <name evidence="1" type="ORF">F8B43_4354</name>
</gene>
<organism evidence="1 2">
    <name type="scientific">Methylorubrum populi</name>
    <dbReference type="NCBI Taxonomy" id="223967"/>
    <lineage>
        <taxon>Bacteria</taxon>
        <taxon>Pseudomonadati</taxon>
        <taxon>Pseudomonadota</taxon>
        <taxon>Alphaproteobacteria</taxon>
        <taxon>Hyphomicrobiales</taxon>
        <taxon>Methylobacteriaceae</taxon>
        <taxon>Methylorubrum</taxon>
    </lineage>
</organism>
<reference evidence="1 2" key="1">
    <citation type="submission" date="2019-10" db="EMBL/GenBank/DDBJ databases">
        <title>Draft Genome Sequence of the Caffeine Degrading Methylotroph Methylorubrum populi PINKEL.</title>
        <authorList>
            <person name="Dawson S.C."/>
            <person name="Zhang X."/>
            <person name="Wright M.E."/>
            <person name="Sharma G."/>
            <person name="Langner J.T."/>
            <person name="Ditty J.L."/>
            <person name="Subuyuj G.A."/>
        </authorList>
    </citation>
    <scope>NUCLEOTIDE SEQUENCE [LARGE SCALE GENOMIC DNA]</scope>
    <source>
        <strain evidence="1 2">Pinkel</strain>
    </source>
</reference>
<protein>
    <submittedName>
        <fullName evidence="1">Uncharacterized protein</fullName>
    </submittedName>
</protein>
<comment type="caution">
    <text evidence="1">The sequence shown here is derived from an EMBL/GenBank/DDBJ whole genome shotgun (WGS) entry which is preliminary data.</text>
</comment>
<name>A0A177IVY2_9HYPH</name>
<evidence type="ECO:0000313" key="1">
    <source>
        <dbReference type="EMBL" id="KAB7783060.1"/>
    </source>
</evidence>
<dbReference type="RefSeq" id="WP_012456174.1">
    <property type="nucleotide sequence ID" value="NZ_CP039546.1"/>
</dbReference>